<protein>
    <submittedName>
        <fullName evidence="2">Unannotated protein</fullName>
    </submittedName>
</protein>
<name>A0A6J7D2T2_9ZZZZ</name>
<feature type="transmembrane region" description="Helical" evidence="1">
    <location>
        <begin position="7"/>
        <end position="27"/>
    </location>
</feature>
<keyword evidence="1" id="KW-1133">Transmembrane helix</keyword>
<feature type="transmembrane region" description="Helical" evidence="1">
    <location>
        <begin position="65"/>
        <end position="86"/>
    </location>
</feature>
<accession>A0A6J7D2T2</accession>
<feature type="transmembrane region" description="Helical" evidence="1">
    <location>
        <begin position="33"/>
        <end position="56"/>
    </location>
</feature>
<feature type="transmembrane region" description="Helical" evidence="1">
    <location>
        <begin position="98"/>
        <end position="116"/>
    </location>
</feature>
<gene>
    <name evidence="2" type="ORF">UFOPK3444_00416</name>
</gene>
<evidence type="ECO:0000256" key="1">
    <source>
        <dbReference type="SAM" id="Phobius"/>
    </source>
</evidence>
<reference evidence="2" key="1">
    <citation type="submission" date="2020-05" db="EMBL/GenBank/DDBJ databases">
        <authorList>
            <person name="Chiriac C."/>
            <person name="Salcher M."/>
            <person name="Ghai R."/>
            <person name="Kavagutti S V."/>
        </authorList>
    </citation>
    <scope>NUCLEOTIDE SEQUENCE</scope>
</reference>
<keyword evidence="1" id="KW-0812">Transmembrane</keyword>
<organism evidence="2">
    <name type="scientific">freshwater metagenome</name>
    <dbReference type="NCBI Taxonomy" id="449393"/>
    <lineage>
        <taxon>unclassified sequences</taxon>
        <taxon>metagenomes</taxon>
        <taxon>ecological metagenomes</taxon>
    </lineage>
</organism>
<sequence>MLTRWGIRLGSSLAGIAAGLLLASILLSDLSLGLTALVEATLIFFGVHFVVQVIALRTLVRQPSVALAGLLALASTVVALMIVNGIVSGMKIHGIETYIGAALIVWVAMASADILAGRKLRELRHEAN</sequence>
<dbReference type="AlphaFoldDB" id="A0A6J7D2T2"/>
<evidence type="ECO:0000313" key="2">
    <source>
        <dbReference type="EMBL" id="CAB4865322.1"/>
    </source>
</evidence>
<keyword evidence="1" id="KW-0472">Membrane</keyword>
<proteinExistence type="predicted"/>
<dbReference type="EMBL" id="CAFBLU010000004">
    <property type="protein sequence ID" value="CAB4865322.1"/>
    <property type="molecule type" value="Genomic_DNA"/>
</dbReference>